<reference evidence="15" key="1">
    <citation type="journal article" date="2019" name="Int. J. Syst. Evol. Microbiol.">
        <title>The Global Catalogue of Microorganisms (GCM) 10K type strain sequencing project: providing services to taxonomists for standard genome sequencing and annotation.</title>
        <authorList>
            <consortium name="The Broad Institute Genomics Platform"/>
            <consortium name="The Broad Institute Genome Sequencing Center for Infectious Disease"/>
            <person name="Wu L."/>
            <person name="Ma J."/>
        </authorList>
    </citation>
    <scope>NUCLEOTIDE SEQUENCE [LARGE SCALE GENOMIC DNA]</scope>
    <source>
        <strain evidence="15">CGMCC 1.10992</strain>
    </source>
</reference>
<dbReference type="Gene3D" id="1.20.5.110">
    <property type="match status" value="1"/>
</dbReference>
<dbReference type="RefSeq" id="WP_345339965.1">
    <property type="nucleotide sequence ID" value="NZ_BAABLI010000012.1"/>
</dbReference>
<keyword evidence="7" id="KW-0675">Receptor</keyword>
<evidence type="ECO:0000256" key="10">
    <source>
        <dbReference type="SAM" id="Phobius"/>
    </source>
</evidence>
<keyword evidence="5" id="KW-0406">Ion transport</keyword>
<dbReference type="InterPro" id="IPR001638">
    <property type="entry name" value="Solute-binding_3/MltF_N"/>
</dbReference>
<dbReference type="InterPro" id="IPR001320">
    <property type="entry name" value="Iontro_rcpt_C"/>
</dbReference>
<evidence type="ECO:0000313" key="15">
    <source>
        <dbReference type="Proteomes" id="UP001597380"/>
    </source>
</evidence>
<dbReference type="Gene3D" id="1.10.287.70">
    <property type="match status" value="1"/>
</dbReference>
<keyword evidence="3 10" id="KW-0812">Transmembrane</keyword>
<keyword evidence="9" id="KW-0407">Ion channel</keyword>
<proteinExistence type="predicted"/>
<feature type="transmembrane region" description="Helical" evidence="10">
    <location>
        <begin position="170"/>
        <end position="191"/>
    </location>
</feature>
<dbReference type="Gene3D" id="3.40.190.10">
    <property type="entry name" value="Periplasmic binding protein-like II"/>
    <property type="match status" value="2"/>
</dbReference>
<evidence type="ECO:0000256" key="6">
    <source>
        <dbReference type="ARBA" id="ARBA00023136"/>
    </source>
</evidence>
<gene>
    <name evidence="14" type="ORF">ACFSJ3_14030</name>
</gene>
<evidence type="ECO:0000259" key="12">
    <source>
        <dbReference type="SMART" id="SM00062"/>
    </source>
</evidence>
<keyword evidence="2" id="KW-0813">Transport</keyword>
<evidence type="ECO:0000256" key="4">
    <source>
        <dbReference type="ARBA" id="ARBA00022989"/>
    </source>
</evidence>
<evidence type="ECO:0000256" key="7">
    <source>
        <dbReference type="ARBA" id="ARBA00023170"/>
    </source>
</evidence>
<evidence type="ECO:0000313" key="14">
    <source>
        <dbReference type="EMBL" id="MFD2097110.1"/>
    </source>
</evidence>
<dbReference type="Pfam" id="PF00497">
    <property type="entry name" value="SBP_bac_3"/>
    <property type="match status" value="1"/>
</dbReference>
<dbReference type="EMBL" id="JBHUHT010000016">
    <property type="protein sequence ID" value="MFD2097110.1"/>
    <property type="molecule type" value="Genomic_DNA"/>
</dbReference>
<feature type="signal peptide" evidence="11">
    <location>
        <begin position="1"/>
        <end position="22"/>
    </location>
</feature>
<accession>A0ABW4XNE4</accession>
<keyword evidence="6 10" id="KW-0472">Membrane</keyword>
<dbReference type="SMART" id="SM00079">
    <property type="entry name" value="PBPe"/>
    <property type="match status" value="1"/>
</dbReference>
<comment type="caution">
    <text evidence="14">The sequence shown here is derived from an EMBL/GenBank/DDBJ whole genome shotgun (WGS) entry which is preliminary data.</text>
</comment>
<feature type="chain" id="PRO_5047148267" evidence="11">
    <location>
        <begin position="23"/>
        <end position="355"/>
    </location>
</feature>
<comment type="subcellular location">
    <subcellularLocation>
        <location evidence="1">Membrane</location>
        <topology evidence="1">Multi-pass membrane protein</topology>
    </subcellularLocation>
</comment>
<dbReference type="SUPFAM" id="SSF53850">
    <property type="entry name" value="Periplasmic binding protein-like II"/>
    <property type="match status" value="1"/>
</dbReference>
<keyword evidence="4 10" id="KW-1133">Transmembrane helix</keyword>
<dbReference type="Pfam" id="PF00060">
    <property type="entry name" value="Lig_chan"/>
    <property type="match status" value="1"/>
</dbReference>
<evidence type="ECO:0000256" key="8">
    <source>
        <dbReference type="ARBA" id="ARBA00023180"/>
    </source>
</evidence>
<dbReference type="SUPFAM" id="SSF81324">
    <property type="entry name" value="Voltage-gated potassium channels"/>
    <property type="match status" value="1"/>
</dbReference>
<feature type="domain" description="Ionotropic glutamate receptor C-terminal" evidence="13">
    <location>
        <begin position="29"/>
        <end position="355"/>
    </location>
</feature>
<dbReference type="InterPro" id="IPR015683">
    <property type="entry name" value="Ionotropic_Glu_rcpt"/>
</dbReference>
<feature type="transmembrane region" description="Helical" evidence="10">
    <location>
        <begin position="203"/>
        <end position="229"/>
    </location>
</feature>
<dbReference type="Proteomes" id="UP001597380">
    <property type="component" value="Unassembled WGS sequence"/>
</dbReference>
<dbReference type="PANTHER" id="PTHR18966">
    <property type="entry name" value="IONOTROPIC GLUTAMATE RECEPTOR"/>
    <property type="match status" value="1"/>
</dbReference>
<evidence type="ECO:0000256" key="5">
    <source>
        <dbReference type="ARBA" id="ARBA00023065"/>
    </source>
</evidence>
<organism evidence="14 15">
    <name type="scientific">Corallincola platygyrae</name>
    <dbReference type="NCBI Taxonomy" id="1193278"/>
    <lineage>
        <taxon>Bacteria</taxon>
        <taxon>Pseudomonadati</taxon>
        <taxon>Pseudomonadota</taxon>
        <taxon>Gammaproteobacteria</taxon>
        <taxon>Alteromonadales</taxon>
        <taxon>Psychromonadaceae</taxon>
        <taxon>Corallincola</taxon>
    </lineage>
</organism>
<feature type="transmembrane region" description="Helical" evidence="10">
    <location>
        <begin position="138"/>
        <end position="158"/>
    </location>
</feature>
<evidence type="ECO:0000256" key="11">
    <source>
        <dbReference type="SAM" id="SignalP"/>
    </source>
</evidence>
<evidence type="ECO:0000259" key="13">
    <source>
        <dbReference type="SMART" id="SM00079"/>
    </source>
</evidence>
<evidence type="ECO:0000256" key="2">
    <source>
        <dbReference type="ARBA" id="ARBA00022448"/>
    </source>
</evidence>
<evidence type="ECO:0000256" key="3">
    <source>
        <dbReference type="ARBA" id="ARBA00022692"/>
    </source>
</evidence>
<evidence type="ECO:0000256" key="1">
    <source>
        <dbReference type="ARBA" id="ARBA00004141"/>
    </source>
</evidence>
<name>A0ABW4XNE4_9GAMM</name>
<keyword evidence="15" id="KW-1185">Reference proteome</keyword>
<keyword evidence="8" id="KW-0325">Glycoprotein</keyword>
<keyword evidence="11" id="KW-0732">Signal</keyword>
<protein>
    <submittedName>
        <fullName evidence="14">Transporter substrate-binding domain-containing protein</fullName>
    </submittedName>
</protein>
<sequence>MYRWFITLGFCCISVFSTQAFADEASDDTIVVGTRHTPPFAIKGNGDWSGITIDLVKQIATEQGLKIRFVEMGLDEMLDKTAAAEIDMAAAALTVTAERELLMDFTHPYLTSGLGIAVAKRDEITGFSTLQRIFSGPFLKAAGALLVLLTIVGVLIWLAERRRNEQFCEAPVRGIGAGLWWSAVTMTTVGYGDKAPVTLRGRVLGLIWMFASIIVISGFTAAIATSLTVGQLEQSISSIEDLYGEKVVTVRDSTSAHYLTERLIKHIDVDNVEQGLKMVSEGKAKAVVYDMPILQYQIKADYSEQLRVLPSVVVRQDYGIALPTKRGRREMLNQQILSLIDTPQWQQILDVYIGE</sequence>
<evidence type="ECO:0000256" key="9">
    <source>
        <dbReference type="ARBA" id="ARBA00023303"/>
    </source>
</evidence>
<dbReference type="SMART" id="SM00062">
    <property type="entry name" value="PBPb"/>
    <property type="match status" value="1"/>
</dbReference>
<feature type="domain" description="Solute-binding protein family 3/N-terminal" evidence="12">
    <location>
        <begin position="29"/>
        <end position="355"/>
    </location>
</feature>